<dbReference type="EMBL" id="VSSR01000070">
    <property type="protein sequence ID" value="TYL74643.1"/>
    <property type="molecule type" value="Genomic_DNA"/>
</dbReference>
<dbReference type="Pfam" id="PF13408">
    <property type="entry name" value="Zn_ribbon_recom"/>
    <property type="match status" value="1"/>
</dbReference>
<dbReference type="PANTHER" id="PTHR30461:SF23">
    <property type="entry name" value="DNA RECOMBINASE-RELATED"/>
    <property type="match status" value="1"/>
</dbReference>
<dbReference type="PROSITE" id="PS51736">
    <property type="entry name" value="RECOMBINASES_3"/>
    <property type="match status" value="1"/>
</dbReference>
<dbReference type="PROSITE" id="PS51737">
    <property type="entry name" value="RECOMBINASE_DNA_BIND"/>
    <property type="match status" value="1"/>
</dbReference>
<dbReference type="GO" id="GO:0003677">
    <property type="term" value="F:DNA binding"/>
    <property type="evidence" value="ECO:0007669"/>
    <property type="project" value="InterPro"/>
</dbReference>
<reference evidence="3 4" key="1">
    <citation type="submission" date="2019-08" db="EMBL/GenBank/DDBJ databases">
        <title>Bradyrhizobium hipponensis sp. nov., a rhizobium isolated from a Lupinus angustifolius root nodule in Tunisia.</title>
        <authorList>
            <person name="Off K."/>
            <person name="Rejili M."/>
            <person name="Mars M."/>
            <person name="Brachmann A."/>
            <person name="Marin M."/>
        </authorList>
    </citation>
    <scope>NUCLEOTIDE SEQUENCE [LARGE SCALE GENOMIC DNA]</scope>
    <source>
        <strain evidence="3 4">CTAW11</strain>
    </source>
</reference>
<dbReference type="Proteomes" id="UP000324853">
    <property type="component" value="Unassembled WGS sequence"/>
</dbReference>
<evidence type="ECO:0000313" key="3">
    <source>
        <dbReference type="EMBL" id="TYL74643.1"/>
    </source>
</evidence>
<dbReference type="InterPro" id="IPR036162">
    <property type="entry name" value="Resolvase-like_N_sf"/>
</dbReference>
<organism evidence="3 4">
    <name type="scientific">Bradyrhizobium cytisi</name>
    <dbReference type="NCBI Taxonomy" id="515489"/>
    <lineage>
        <taxon>Bacteria</taxon>
        <taxon>Pseudomonadati</taxon>
        <taxon>Pseudomonadota</taxon>
        <taxon>Alphaproteobacteria</taxon>
        <taxon>Hyphomicrobiales</taxon>
        <taxon>Nitrobacteraceae</taxon>
        <taxon>Bradyrhizobium</taxon>
    </lineage>
</organism>
<accession>A0A5S4W7R9</accession>
<keyword evidence="4" id="KW-1185">Reference proteome</keyword>
<dbReference type="InterPro" id="IPR006119">
    <property type="entry name" value="Resolv_N"/>
</dbReference>
<dbReference type="AlphaFoldDB" id="A0A5S4W7R9"/>
<name>A0A5S4W7R9_9BRAD</name>
<sequence>MKENSPIETKGKRATIYARFSTDLQNERSIEDQLSLCRTYAEREGLTVIRTYEDRARSGGSIMGREGLLRMLDHAREESFDVVVVEALDRLSRDMEDLAGIHKRLSFLGIEIRAVHEGVVNTVLVGLRGLVGQLYREDNAHKVRRGLAGRVKQGLAGGGLTYGYAAVAGRSGERVILEAEAQVIRRIFQEYVSGRTPREIAHDLNKERVSAPRGRAWNASTINGNRERAAGILQNELYVGRLVWNKVRMVKDPDTGKRLSRPNARSDWQVAEVPHLAIIDSELFRAAQQRKQERSCTHPSHQRRPRRMLSGLLRCGSCGSGMATNGRDKSGRVRIRCSAATESGMCPDAKTFYLDTVESAVLSGLKTELRAPKVIAEYVRTYLEERKRLTATSNAKRQRLEQQLGQINREIERLVDAIAKGHGDPSVLGPRSTALDAERKRIIQALQNEPTIPKEVALHPAVLNRYEEQLNRLEDALGKSVATGDAEAAEAIRDLVDTVTVFRDPARSGGVAVEIAGRLNALLGEAAYPNRVTGVWGKVVAGEGLEPPTPGL</sequence>
<proteinExistence type="predicted"/>
<feature type="domain" description="Recombinase" evidence="2">
    <location>
        <begin position="161"/>
        <end position="297"/>
    </location>
</feature>
<dbReference type="Gene3D" id="3.90.1750.20">
    <property type="entry name" value="Putative Large Serine Recombinase, Chain B, Domain 2"/>
    <property type="match status" value="1"/>
</dbReference>
<dbReference type="GO" id="GO:0000150">
    <property type="term" value="F:DNA strand exchange activity"/>
    <property type="evidence" value="ECO:0007669"/>
    <property type="project" value="InterPro"/>
</dbReference>
<comment type="caution">
    <text evidence="3">The sequence shown here is derived from an EMBL/GenBank/DDBJ whole genome shotgun (WGS) entry which is preliminary data.</text>
</comment>
<dbReference type="Pfam" id="PF07508">
    <property type="entry name" value="Recombinase"/>
    <property type="match status" value="1"/>
</dbReference>
<gene>
    <name evidence="3" type="ORF">FXB38_34335</name>
</gene>
<dbReference type="InterPro" id="IPR038109">
    <property type="entry name" value="DNA_bind_recomb_sf"/>
</dbReference>
<feature type="domain" description="Resolvase/invertase-type recombinase catalytic" evidence="1">
    <location>
        <begin position="13"/>
        <end position="162"/>
    </location>
</feature>
<evidence type="ECO:0000259" key="1">
    <source>
        <dbReference type="PROSITE" id="PS51736"/>
    </source>
</evidence>
<dbReference type="SMART" id="SM00857">
    <property type="entry name" value="Resolvase"/>
    <property type="match status" value="1"/>
</dbReference>
<dbReference type="SUPFAM" id="SSF53041">
    <property type="entry name" value="Resolvase-like"/>
    <property type="match status" value="1"/>
</dbReference>
<dbReference type="InterPro" id="IPR050639">
    <property type="entry name" value="SSR_resolvase"/>
</dbReference>
<dbReference type="CDD" id="cd00338">
    <property type="entry name" value="Ser_Recombinase"/>
    <property type="match status" value="1"/>
</dbReference>
<evidence type="ECO:0000259" key="2">
    <source>
        <dbReference type="PROSITE" id="PS51737"/>
    </source>
</evidence>
<evidence type="ECO:0000313" key="4">
    <source>
        <dbReference type="Proteomes" id="UP000324853"/>
    </source>
</evidence>
<dbReference type="InterPro" id="IPR025827">
    <property type="entry name" value="Zn_ribbon_recom_dom"/>
</dbReference>
<dbReference type="OrthoDB" id="9791494at2"/>
<dbReference type="Pfam" id="PF00239">
    <property type="entry name" value="Resolvase"/>
    <property type="match status" value="1"/>
</dbReference>
<protein>
    <submittedName>
        <fullName evidence="3">Recombinase family protein</fullName>
    </submittedName>
</protein>
<dbReference type="Gene3D" id="3.40.50.1390">
    <property type="entry name" value="Resolvase, N-terminal catalytic domain"/>
    <property type="match status" value="1"/>
</dbReference>
<dbReference type="InterPro" id="IPR011109">
    <property type="entry name" value="DNA_bind_recombinase_dom"/>
</dbReference>
<dbReference type="PANTHER" id="PTHR30461">
    <property type="entry name" value="DNA-INVERTASE FROM LAMBDOID PROPHAGE"/>
    <property type="match status" value="1"/>
</dbReference>